<gene>
    <name evidence="1" type="ORF">HDID_LOCUS11129</name>
</gene>
<sequence length="50" mass="5191">MCQQNDAQMSISPLKTPYLLMKFGKLLFEYADTDGDDDDDCGGGGGGGGG</sequence>
<dbReference type="EMBL" id="UYSG01012565">
    <property type="protein sequence ID" value="VDL64878.1"/>
    <property type="molecule type" value="Genomic_DNA"/>
</dbReference>
<dbReference type="WBParaSite" id="HDID_0001113201-mRNA-1">
    <property type="protein sequence ID" value="HDID_0001113201-mRNA-1"/>
    <property type="gene ID" value="HDID_0001113201"/>
</dbReference>
<reference evidence="3" key="1">
    <citation type="submission" date="2017-02" db="UniProtKB">
        <authorList>
            <consortium name="WormBaseParasite"/>
        </authorList>
    </citation>
    <scope>IDENTIFICATION</scope>
</reference>
<reference evidence="1 2" key="2">
    <citation type="submission" date="2018-11" db="EMBL/GenBank/DDBJ databases">
        <authorList>
            <consortium name="Pathogen Informatics"/>
        </authorList>
    </citation>
    <scope>NUCLEOTIDE SEQUENCE [LARGE SCALE GENOMIC DNA]</scope>
</reference>
<organism evidence="3">
    <name type="scientific">Hymenolepis diminuta</name>
    <name type="common">Rat tapeworm</name>
    <dbReference type="NCBI Taxonomy" id="6216"/>
    <lineage>
        <taxon>Eukaryota</taxon>
        <taxon>Metazoa</taxon>
        <taxon>Spiralia</taxon>
        <taxon>Lophotrochozoa</taxon>
        <taxon>Platyhelminthes</taxon>
        <taxon>Cestoda</taxon>
        <taxon>Eucestoda</taxon>
        <taxon>Cyclophyllidea</taxon>
        <taxon>Hymenolepididae</taxon>
        <taxon>Hymenolepis</taxon>
    </lineage>
</organism>
<evidence type="ECO:0000313" key="1">
    <source>
        <dbReference type="EMBL" id="VDL64878.1"/>
    </source>
</evidence>
<name>A0A0R3SZD6_HYMDI</name>
<dbReference type="AlphaFoldDB" id="A0A0R3SZD6"/>
<accession>A0A0R3SZD6</accession>
<evidence type="ECO:0000313" key="2">
    <source>
        <dbReference type="Proteomes" id="UP000274504"/>
    </source>
</evidence>
<evidence type="ECO:0000313" key="3">
    <source>
        <dbReference type="WBParaSite" id="HDID_0001113201-mRNA-1"/>
    </source>
</evidence>
<proteinExistence type="predicted"/>
<dbReference type="Proteomes" id="UP000274504">
    <property type="component" value="Unassembled WGS sequence"/>
</dbReference>
<protein>
    <submittedName>
        <fullName evidence="1 3">Uncharacterized protein</fullName>
    </submittedName>
</protein>